<evidence type="ECO:0000313" key="4">
    <source>
        <dbReference type="Proteomes" id="UP000287651"/>
    </source>
</evidence>
<dbReference type="AlphaFoldDB" id="A0A426Y3H6"/>
<feature type="non-terminal residue" evidence="3">
    <location>
        <position position="1"/>
    </location>
</feature>
<dbReference type="Proteomes" id="UP000287651">
    <property type="component" value="Unassembled WGS sequence"/>
</dbReference>
<organism evidence="3 4">
    <name type="scientific">Ensete ventricosum</name>
    <name type="common">Abyssinian banana</name>
    <name type="synonym">Musa ensete</name>
    <dbReference type="NCBI Taxonomy" id="4639"/>
    <lineage>
        <taxon>Eukaryota</taxon>
        <taxon>Viridiplantae</taxon>
        <taxon>Streptophyta</taxon>
        <taxon>Embryophyta</taxon>
        <taxon>Tracheophyta</taxon>
        <taxon>Spermatophyta</taxon>
        <taxon>Magnoliopsida</taxon>
        <taxon>Liliopsida</taxon>
        <taxon>Zingiberales</taxon>
        <taxon>Musaceae</taxon>
        <taxon>Ensete</taxon>
    </lineage>
</organism>
<evidence type="ECO:0000313" key="3">
    <source>
        <dbReference type="EMBL" id="RRT46296.1"/>
    </source>
</evidence>
<keyword evidence="1" id="KW-0732">Signal</keyword>
<dbReference type="EMBL" id="AMZH03015287">
    <property type="protein sequence ID" value="RRT46296.1"/>
    <property type="molecule type" value="Genomic_DNA"/>
</dbReference>
<evidence type="ECO:0000256" key="1">
    <source>
        <dbReference type="SAM" id="SignalP"/>
    </source>
</evidence>
<gene>
    <name evidence="3" type="ORF">B296_00042069</name>
</gene>
<comment type="caution">
    <text evidence="3">The sequence shown here is derived from an EMBL/GenBank/DDBJ whole genome shotgun (WGS) entry which is preliminary data.</text>
</comment>
<evidence type="ECO:0000259" key="2">
    <source>
        <dbReference type="Pfam" id="PF19445"/>
    </source>
</evidence>
<feature type="domain" description="eIF3h C-terminal" evidence="2">
    <location>
        <begin position="103"/>
        <end position="162"/>
    </location>
</feature>
<name>A0A426Y3H6_ENSVE</name>
<dbReference type="InterPro" id="IPR045810">
    <property type="entry name" value="eIF3h_C"/>
</dbReference>
<proteinExistence type="predicted"/>
<feature type="signal peptide" evidence="1">
    <location>
        <begin position="1"/>
        <end position="26"/>
    </location>
</feature>
<feature type="chain" id="PRO_5019260861" description="eIF3h C-terminal domain-containing protein" evidence="1">
    <location>
        <begin position="27"/>
        <end position="173"/>
    </location>
</feature>
<dbReference type="Pfam" id="PF19445">
    <property type="entry name" value="eIF3h_C"/>
    <property type="match status" value="1"/>
</dbReference>
<protein>
    <recommendedName>
        <fullName evidence="2">eIF3h C-terminal domain-containing protein</fullName>
    </recommendedName>
</protein>
<accession>A0A426Y3H6</accession>
<reference evidence="3 4" key="1">
    <citation type="journal article" date="2014" name="Agronomy (Basel)">
        <title>A Draft Genome Sequence for Ensete ventricosum, the Drought-Tolerant Tree Against Hunger.</title>
        <authorList>
            <person name="Harrison J."/>
            <person name="Moore K.A."/>
            <person name="Paszkiewicz K."/>
            <person name="Jones T."/>
            <person name="Grant M."/>
            <person name="Ambacheew D."/>
            <person name="Muzemil S."/>
            <person name="Studholme D.J."/>
        </authorList>
    </citation>
    <scope>NUCLEOTIDE SEQUENCE [LARGE SCALE GENOMIC DNA]</scope>
</reference>
<sequence>FLVSQIRCWVRILAAMARSFLQAVSSSEEVAPPLRVVQMEGLVNLEPTLVSVNFIGIFSDCGADRNIHELPGNGKILGSYSHNVSQMSHVKFDRWTRIFLFVRARVENMARKAAGEEPLPEEDPSNSIFKPIPEPSHLDSYLITNQISNYCNQINGYASSSYNMSLVLLSTSV</sequence>